<name>A0A9W6BU15_9CHLO</name>
<dbReference type="AlphaFoldDB" id="A0A9W6BU15"/>
<dbReference type="Proteomes" id="UP001165080">
    <property type="component" value="Unassembled WGS sequence"/>
</dbReference>
<gene>
    <name evidence="3" type="primary">PLEST007673</name>
    <name evidence="3" type="ORF">PLESTB_001329200</name>
</gene>
<reference evidence="3 4" key="1">
    <citation type="journal article" date="2023" name="Commun. Biol.">
        <title>Reorganization of the ancestral sex-determining regions during the evolution of trioecy in Pleodorina starrii.</title>
        <authorList>
            <person name="Takahashi K."/>
            <person name="Suzuki S."/>
            <person name="Kawai-Toyooka H."/>
            <person name="Yamamoto K."/>
            <person name="Hamaji T."/>
            <person name="Ootsuki R."/>
            <person name="Yamaguchi H."/>
            <person name="Kawachi M."/>
            <person name="Higashiyama T."/>
            <person name="Nozaki H."/>
        </authorList>
    </citation>
    <scope>NUCLEOTIDE SEQUENCE [LARGE SCALE GENOMIC DNA]</scope>
    <source>
        <strain evidence="3 4">NIES-4479</strain>
    </source>
</reference>
<accession>A0A9W6BU15</accession>
<keyword evidence="4" id="KW-1185">Reference proteome</keyword>
<protein>
    <submittedName>
        <fullName evidence="3">Uncharacterized protein</fullName>
    </submittedName>
</protein>
<comment type="caution">
    <text evidence="3">The sequence shown here is derived from an EMBL/GenBank/DDBJ whole genome shotgun (WGS) entry which is preliminary data.</text>
</comment>
<feature type="region of interest" description="Disordered" evidence="2">
    <location>
        <begin position="1"/>
        <end position="30"/>
    </location>
</feature>
<evidence type="ECO:0000313" key="4">
    <source>
        <dbReference type="Proteomes" id="UP001165080"/>
    </source>
</evidence>
<keyword evidence="1" id="KW-0175">Coiled coil</keyword>
<organism evidence="3 4">
    <name type="scientific">Pleodorina starrii</name>
    <dbReference type="NCBI Taxonomy" id="330485"/>
    <lineage>
        <taxon>Eukaryota</taxon>
        <taxon>Viridiplantae</taxon>
        <taxon>Chlorophyta</taxon>
        <taxon>core chlorophytes</taxon>
        <taxon>Chlorophyceae</taxon>
        <taxon>CS clade</taxon>
        <taxon>Chlamydomonadales</taxon>
        <taxon>Volvocaceae</taxon>
        <taxon>Pleodorina</taxon>
    </lineage>
</organism>
<dbReference type="OrthoDB" id="543030at2759"/>
<feature type="compositionally biased region" description="Pro residues" evidence="2">
    <location>
        <begin position="18"/>
        <end position="30"/>
    </location>
</feature>
<evidence type="ECO:0000256" key="1">
    <source>
        <dbReference type="SAM" id="Coils"/>
    </source>
</evidence>
<feature type="compositionally biased region" description="Low complexity" evidence="2">
    <location>
        <begin position="113"/>
        <end position="134"/>
    </location>
</feature>
<evidence type="ECO:0000313" key="3">
    <source>
        <dbReference type="EMBL" id="GLC58194.1"/>
    </source>
</evidence>
<evidence type="ECO:0000256" key="2">
    <source>
        <dbReference type="SAM" id="MobiDB-lite"/>
    </source>
</evidence>
<feature type="coiled-coil region" evidence="1">
    <location>
        <begin position="48"/>
        <end position="82"/>
    </location>
</feature>
<dbReference type="EMBL" id="BRXU01000021">
    <property type="protein sequence ID" value="GLC58194.1"/>
    <property type="molecule type" value="Genomic_DNA"/>
</dbReference>
<proteinExistence type="predicted"/>
<sequence length="134" mass="14417">MNFGGPKPDAMMPTDPNSVPPRPSAAPPPCPRCELVKSQCTKTIINYQKSHRKKIDALRTELKSSRQQVESLQRQLRGYRVAGRVVPAVAAVAAAGWLLLRLLRKPSGSSEGASPPQQQQEAVPAPQADEAAAL</sequence>
<feature type="region of interest" description="Disordered" evidence="2">
    <location>
        <begin position="106"/>
        <end position="134"/>
    </location>
</feature>